<dbReference type="PROSITE" id="PS00211">
    <property type="entry name" value="ABC_TRANSPORTER_1"/>
    <property type="match status" value="1"/>
</dbReference>
<dbReference type="InterPro" id="IPR003439">
    <property type="entry name" value="ABC_transporter-like_ATP-bd"/>
</dbReference>
<dbReference type="FunFam" id="3.40.50.300:FF:000032">
    <property type="entry name" value="Export ABC transporter ATP-binding protein"/>
    <property type="match status" value="1"/>
</dbReference>
<evidence type="ECO:0000313" key="6">
    <source>
        <dbReference type="EMBL" id="MPM30746.1"/>
    </source>
</evidence>
<comment type="similarity">
    <text evidence="1">Belongs to the ABC transporter superfamily.</text>
</comment>
<dbReference type="Gene3D" id="3.40.50.300">
    <property type="entry name" value="P-loop containing nucleotide triphosphate hydrolases"/>
    <property type="match status" value="1"/>
</dbReference>
<evidence type="ECO:0000256" key="1">
    <source>
        <dbReference type="ARBA" id="ARBA00005417"/>
    </source>
</evidence>
<feature type="domain" description="ABC transporter" evidence="5">
    <location>
        <begin position="10"/>
        <end position="233"/>
    </location>
</feature>
<keyword evidence="4 6" id="KW-0067">ATP-binding</keyword>
<dbReference type="GO" id="GO:0022857">
    <property type="term" value="F:transmembrane transporter activity"/>
    <property type="evidence" value="ECO:0007669"/>
    <property type="project" value="UniProtKB-ARBA"/>
</dbReference>
<dbReference type="GO" id="GO:0098796">
    <property type="term" value="C:membrane protein complex"/>
    <property type="evidence" value="ECO:0007669"/>
    <property type="project" value="UniProtKB-ARBA"/>
</dbReference>
<proteinExistence type="inferred from homology"/>
<sequence length="234" mass="26090">MEATKRRSLIQMKDVTKKFGKGELETVVLKEINLTIHEGDFLMIVGKSGSGKTTLMNMIGFLDRLTTGTYSFLGEDVSLLNENKKSSIRNKHFGFIFQQFFLIDSLNVAQNVELPLIYAGEVNKKDRLEAAEKYLSLVGIPEKIKAKTKELSGGQQQRVAIARALINEPLLIMADEPTGALDSDTGIGVMSLLRELNKQGKTIIMVTHDEDLLQYATRIIRMHDGSFVEEGAVR</sequence>
<keyword evidence="6" id="KW-0378">Hydrolase</keyword>
<organism evidence="6">
    <name type="scientific">bioreactor metagenome</name>
    <dbReference type="NCBI Taxonomy" id="1076179"/>
    <lineage>
        <taxon>unclassified sequences</taxon>
        <taxon>metagenomes</taxon>
        <taxon>ecological metagenomes</taxon>
    </lineage>
</organism>
<name>A0A644YQG9_9ZZZZ</name>
<evidence type="ECO:0000256" key="2">
    <source>
        <dbReference type="ARBA" id="ARBA00022448"/>
    </source>
</evidence>
<dbReference type="PROSITE" id="PS50893">
    <property type="entry name" value="ABC_TRANSPORTER_2"/>
    <property type="match status" value="1"/>
</dbReference>
<comment type="caution">
    <text evidence="6">The sequence shown here is derived from an EMBL/GenBank/DDBJ whole genome shotgun (WGS) entry which is preliminary data.</text>
</comment>
<dbReference type="SUPFAM" id="SSF52540">
    <property type="entry name" value="P-loop containing nucleoside triphosphate hydrolases"/>
    <property type="match status" value="1"/>
</dbReference>
<evidence type="ECO:0000259" key="5">
    <source>
        <dbReference type="PROSITE" id="PS50893"/>
    </source>
</evidence>
<dbReference type="GO" id="GO:0005524">
    <property type="term" value="F:ATP binding"/>
    <property type="evidence" value="ECO:0007669"/>
    <property type="project" value="UniProtKB-KW"/>
</dbReference>
<dbReference type="Pfam" id="PF00005">
    <property type="entry name" value="ABC_tran"/>
    <property type="match status" value="1"/>
</dbReference>
<evidence type="ECO:0000256" key="3">
    <source>
        <dbReference type="ARBA" id="ARBA00022741"/>
    </source>
</evidence>
<dbReference type="GO" id="GO:0016887">
    <property type="term" value="F:ATP hydrolysis activity"/>
    <property type="evidence" value="ECO:0007669"/>
    <property type="project" value="InterPro"/>
</dbReference>
<evidence type="ECO:0000256" key="4">
    <source>
        <dbReference type="ARBA" id="ARBA00022840"/>
    </source>
</evidence>
<keyword evidence="3" id="KW-0547">Nucleotide-binding</keyword>
<gene>
    <name evidence="6" type="primary">yknY_47</name>
    <name evidence="6" type="ORF">SDC9_77296</name>
</gene>
<protein>
    <submittedName>
        <fullName evidence="6">Putative ABC transporter ATP-binding protein YknY</fullName>
        <ecNumber evidence="6">3.6.3.-</ecNumber>
    </submittedName>
</protein>
<accession>A0A644YQG9</accession>
<dbReference type="PANTHER" id="PTHR42798:SF6">
    <property type="entry name" value="CELL DIVISION ATP-BINDING PROTEIN FTSE"/>
    <property type="match status" value="1"/>
</dbReference>
<dbReference type="SMART" id="SM00382">
    <property type="entry name" value="AAA"/>
    <property type="match status" value="1"/>
</dbReference>
<keyword evidence="2" id="KW-0813">Transport</keyword>
<dbReference type="InterPro" id="IPR003593">
    <property type="entry name" value="AAA+_ATPase"/>
</dbReference>
<dbReference type="InterPro" id="IPR027417">
    <property type="entry name" value="P-loop_NTPase"/>
</dbReference>
<reference evidence="6" key="1">
    <citation type="submission" date="2019-08" db="EMBL/GenBank/DDBJ databases">
        <authorList>
            <person name="Kucharzyk K."/>
            <person name="Murdoch R.W."/>
            <person name="Higgins S."/>
            <person name="Loffler F."/>
        </authorList>
    </citation>
    <scope>NUCLEOTIDE SEQUENCE</scope>
</reference>
<dbReference type="PANTHER" id="PTHR42798">
    <property type="entry name" value="LIPOPROTEIN-RELEASING SYSTEM ATP-BINDING PROTEIN LOLD"/>
    <property type="match status" value="1"/>
</dbReference>
<dbReference type="InterPro" id="IPR017911">
    <property type="entry name" value="MacB-like_ATP-bd"/>
</dbReference>
<dbReference type="InterPro" id="IPR017871">
    <property type="entry name" value="ABC_transporter-like_CS"/>
</dbReference>
<dbReference type="AlphaFoldDB" id="A0A644YQG9"/>
<dbReference type="CDD" id="cd03255">
    <property type="entry name" value="ABC_MJ0796_LolCDE_FtsE"/>
    <property type="match status" value="1"/>
</dbReference>
<dbReference type="EMBL" id="VSSQ01005877">
    <property type="protein sequence ID" value="MPM30746.1"/>
    <property type="molecule type" value="Genomic_DNA"/>
</dbReference>
<dbReference type="EC" id="3.6.3.-" evidence="6"/>